<keyword evidence="5" id="KW-0963">Cytoplasm</keyword>
<evidence type="ECO:0000256" key="1">
    <source>
        <dbReference type="ARBA" id="ARBA00004329"/>
    </source>
</evidence>
<feature type="region of interest" description="Disordered" evidence="13">
    <location>
        <begin position="477"/>
        <end position="638"/>
    </location>
</feature>
<feature type="compositionally biased region" description="Basic and acidic residues" evidence="13">
    <location>
        <begin position="1433"/>
        <end position="1442"/>
    </location>
</feature>
<accession>A0A316WBV7</accession>
<feature type="compositionally biased region" description="Polar residues" evidence="13">
    <location>
        <begin position="1194"/>
        <end position="1210"/>
    </location>
</feature>
<keyword evidence="6" id="KW-0645">Protease</keyword>
<dbReference type="InParanoid" id="A0A316WBV7"/>
<dbReference type="EMBL" id="KZ819351">
    <property type="protein sequence ID" value="PWN46418.1"/>
    <property type="molecule type" value="Genomic_DNA"/>
</dbReference>
<feature type="compositionally biased region" description="Low complexity" evidence="13">
    <location>
        <begin position="1265"/>
        <end position="1299"/>
    </location>
</feature>
<keyword evidence="9" id="KW-0653">Protein transport</keyword>
<keyword evidence="10" id="KW-0072">Autophagy</keyword>
<evidence type="ECO:0000256" key="13">
    <source>
        <dbReference type="SAM" id="MobiDB-lite"/>
    </source>
</evidence>
<comment type="similarity">
    <text evidence="3">Belongs to the peptidase C54 family.</text>
</comment>
<dbReference type="GO" id="GO:0035973">
    <property type="term" value="P:aggrephagy"/>
    <property type="evidence" value="ECO:0007669"/>
    <property type="project" value="TreeGrafter"/>
</dbReference>
<feature type="compositionally biased region" description="Low complexity" evidence="13">
    <location>
        <begin position="206"/>
        <end position="246"/>
    </location>
</feature>
<feature type="compositionally biased region" description="Basic and acidic residues" evidence="13">
    <location>
        <begin position="161"/>
        <end position="171"/>
    </location>
</feature>
<dbReference type="GeneID" id="37039503"/>
<organism evidence="15 16">
    <name type="scientific">Ceraceosorus guamensis</name>
    <dbReference type="NCBI Taxonomy" id="1522189"/>
    <lineage>
        <taxon>Eukaryota</taxon>
        <taxon>Fungi</taxon>
        <taxon>Dikarya</taxon>
        <taxon>Basidiomycota</taxon>
        <taxon>Ustilaginomycotina</taxon>
        <taxon>Exobasidiomycetes</taxon>
        <taxon>Ceraceosorales</taxon>
        <taxon>Ceraceosoraceae</taxon>
        <taxon>Ceraceosorus</taxon>
    </lineage>
</organism>
<evidence type="ECO:0000313" key="15">
    <source>
        <dbReference type="EMBL" id="PWN46418.1"/>
    </source>
</evidence>
<feature type="region of interest" description="Disordered" evidence="13">
    <location>
        <begin position="316"/>
        <end position="336"/>
    </location>
</feature>
<evidence type="ECO:0000256" key="9">
    <source>
        <dbReference type="ARBA" id="ARBA00022927"/>
    </source>
</evidence>
<feature type="compositionally biased region" description="Polar residues" evidence="13">
    <location>
        <begin position="1331"/>
        <end position="1345"/>
    </location>
</feature>
<evidence type="ECO:0000259" key="14">
    <source>
        <dbReference type="Pfam" id="PF03416"/>
    </source>
</evidence>
<evidence type="ECO:0000256" key="5">
    <source>
        <dbReference type="ARBA" id="ARBA00022490"/>
    </source>
</evidence>
<feature type="compositionally biased region" description="Polar residues" evidence="13">
    <location>
        <begin position="268"/>
        <end position="281"/>
    </location>
</feature>
<comment type="catalytic activity">
    <reaction evidence="11">
        <text>[protein]-C-terminal L-amino acid-glycyl-phosphatidylethanolamide + H2O = [protein]-C-terminal L-amino acid-glycine + a 1,2-diacyl-sn-glycero-3-phosphoethanolamine</text>
        <dbReference type="Rhea" id="RHEA:67548"/>
        <dbReference type="Rhea" id="RHEA-COMP:17323"/>
        <dbReference type="Rhea" id="RHEA-COMP:17324"/>
        <dbReference type="ChEBI" id="CHEBI:15377"/>
        <dbReference type="ChEBI" id="CHEBI:64612"/>
        <dbReference type="ChEBI" id="CHEBI:172940"/>
        <dbReference type="ChEBI" id="CHEBI:172941"/>
    </reaction>
    <physiologicalReaction direction="left-to-right" evidence="11">
        <dbReference type="Rhea" id="RHEA:67549"/>
    </physiologicalReaction>
</comment>
<dbReference type="GO" id="GO:0000423">
    <property type="term" value="P:mitophagy"/>
    <property type="evidence" value="ECO:0007669"/>
    <property type="project" value="TreeGrafter"/>
</dbReference>
<dbReference type="RefSeq" id="XP_025373578.1">
    <property type="nucleotide sequence ID" value="XM_025517633.1"/>
</dbReference>
<evidence type="ECO:0000256" key="11">
    <source>
        <dbReference type="ARBA" id="ARBA00029362"/>
    </source>
</evidence>
<evidence type="ECO:0000256" key="7">
    <source>
        <dbReference type="ARBA" id="ARBA00022801"/>
    </source>
</evidence>
<evidence type="ECO:0000256" key="10">
    <source>
        <dbReference type="ARBA" id="ARBA00023006"/>
    </source>
</evidence>
<dbReference type="InterPro" id="IPR005078">
    <property type="entry name" value="Peptidase_C54"/>
</dbReference>
<dbReference type="GO" id="GO:0000407">
    <property type="term" value="C:phagophore assembly site"/>
    <property type="evidence" value="ECO:0007669"/>
    <property type="project" value="UniProtKB-SubCell"/>
</dbReference>
<feature type="compositionally biased region" description="Polar residues" evidence="13">
    <location>
        <begin position="1231"/>
        <end position="1244"/>
    </location>
</feature>
<evidence type="ECO:0000256" key="3">
    <source>
        <dbReference type="ARBA" id="ARBA00010958"/>
    </source>
</evidence>
<dbReference type="InterPro" id="IPR038765">
    <property type="entry name" value="Papain-like_cys_pep_sf"/>
</dbReference>
<dbReference type="GO" id="GO:0016485">
    <property type="term" value="P:protein processing"/>
    <property type="evidence" value="ECO:0007669"/>
    <property type="project" value="TreeGrafter"/>
</dbReference>
<dbReference type="Pfam" id="PF03416">
    <property type="entry name" value="Peptidase_C54"/>
    <property type="match status" value="1"/>
</dbReference>
<name>A0A316WBV7_9BASI</name>
<keyword evidence="16" id="KW-1185">Reference proteome</keyword>
<feature type="region of interest" description="Disordered" evidence="13">
    <location>
        <begin position="1177"/>
        <end position="1448"/>
    </location>
</feature>
<evidence type="ECO:0000256" key="6">
    <source>
        <dbReference type="ARBA" id="ARBA00022670"/>
    </source>
</evidence>
<dbReference type="GO" id="GO:0004197">
    <property type="term" value="F:cysteine-type endopeptidase activity"/>
    <property type="evidence" value="ECO:0007669"/>
    <property type="project" value="TreeGrafter"/>
</dbReference>
<dbReference type="SUPFAM" id="SSF54001">
    <property type="entry name" value="Cysteine proteinases"/>
    <property type="match status" value="1"/>
</dbReference>
<gene>
    <name evidence="15" type="ORF">IE81DRAFT_7809</name>
</gene>
<dbReference type="GO" id="GO:0000045">
    <property type="term" value="P:autophagosome assembly"/>
    <property type="evidence" value="ECO:0007669"/>
    <property type="project" value="TreeGrafter"/>
</dbReference>
<feature type="compositionally biased region" description="Polar residues" evidence="13">
    <location>
        <begin position="404"/>
        <end position="433"/>
    </location>
</feature>
<evidence type="ECO:0000256" key="4">
    <source>
        <dbReference type="ARBA" id="ARBA00022448"/>
    </source>
</evidence>
<evidence type="ECO:0000256" key="2">
    <source>
        <dbReference type="ARBA" id="ARBA00004496"/>
    </source>
</evidence>
<feature type="compositionally biased region" description="Polar residues" evidence="13">
    <location>
        <begin position="133"/>
        <end position="151"/>
    </location>
</feature>
<feature type="compositionally biased region" description="Low complexity" evidence="13">
    <location>
        <begin position="509"/>
        <end position="525"/>
    </location>
</feature>
<feature type="compositionally biased region" description="Low complexity" evidence="13">
    <location>
        <begin position="73"/>
        <end position="87"/>
    </location>
</feature>
<reference evidence="15 16" key="1">
    <citation type="journal article" date="2018" name="Mol. Biol. Evol.">
        <title>Broad Genomic Sampling Reveals a Smut Pathogenic Ancestry of the Fungal Clade Ustilaginomycotina.</title>
        <authorList>
            <person name="Kijpornyongpan T."/>
            <person name="Mondo S.J."/>
            <person name="Barry K."/>
            <person name="Sandor L."/>
            <person name="Lee J."/>
            <person name="Lipzen A."/>
            <person name="Pangilinan J."/>
            <person name="LaButti K."/>
            <person name="Hainaut M."/>
            <person name="Henrissat B."/>
            <person name="Grigoriev I.V."/>
            <person name="Spatafora J.W."/>
            <person name="Aime M.C."/>
        </authorList>
    </citation>
    <scope>NUCLEOTIDE SEQUENCE [LARGE SCALE GENOMIC DNA]</scope>
    <source>
        <strain evidence="15 16">MCA 4658</strain>
    </source>
</reference>
<dbReference type="OrthoDB" id="2960936at2759"/>
<feature type="compositionally biased region" description="Basic and acidic residues" evidence="13">
    <location>
        <begin position="1379"/>
        <end position="1390"/>
    </location>
</feature>
<feature type="compositionally biased region" description="Polar residues" evidence="13">
    <location>
        <begin position="173"/>
        <end position="190"/>
    </location>
</feature>
<evidence type="ECO:0000256" key="12">
    <source>
        <dbReference type="ARBA" id="ARBA00030240"/>
    </source>
</evidence>
<dbReference type="STRING" id="1522189.A0A316WBV7"/>
<evidence type="ECO:0000313" key="16">
    <source>
        <dbReference type="Proteomes" id="UP000245783"/>
    </source>
</evidence>
<dbReference type="GO" id="GO:0019786">
    <property type="term" value="F:protein-phosphatidylethanolamide deconjugating activity"/>
    <property type="evidence" value="ECO:0007669"/>
    <property type="project" value="InterPro"/>
</dbReference>
<comment type="subcellular location">
    <subcellularLocation>
        <location evidence="2">Cytoplasm</location>
    </subcellularLocation>
    <subcellularLocation>
        <location evidence="1">Preautophagosomal structure</location>
    </subcellularLocation>
</comment>
<feature type="compositionally biased region" description="Polar residues" evidence="13">
    <location>
        <begin position="1365"/>
        <end position="1375"/>
    </location>
</feature>
<dbReference type="GO" id="GO:0015031">
    <property type="term" value="P:protein transport"/>
    <property type="evidence" value="ECO:0007669"/>
    <property type="project" value="UniProtKB-KW"/>
</dbReference>
<feature type="region of interest" description="Disordered" evidence="13">
    <location>
        <begin position="1"/>
        <end position="294"/>
    </location>
</feature>
<feature type="compositionally biased region" description="Polar residues" evidence="13">
    <location>
        <begin position="785"/>
        <end position="796"/>
    </location>
</feature>
<dbReference type="PANTHER" id="PTHR22624:SF49">
    <property type="entry name" value="CYSTEINE PROTEASE"/>
    <property type="match status" value="1"/>
</dbReference>
<feature type="compositionally biased region" description="Low complexity" evidence="13">
    <location>
        <begin position="379"/>
        <end position="393"/>
    </location>
</feature>
<feature type="compositionally biased region" description="Polar residues" evidence="13">
    <location>
        <begin position="18"/>
        <end position="30"/>
    </location>
</feature>
<dbReference type="Proteomes" id="UP000245783">
    <property type="component" value="Unassembled WGS sequence"/>
</dbReference>
<feature type="compositionally biased region" description="Acidic residues" evidence="13">
    <location>
        <begin position="1180"/>
        <end position="1193"/>
    </location>
</feature>
<proteinExistence type="inferred from homology"/>
<feature type="compositionally biased region" description="Basic and acidic residues" evidence="13">
    <location>
        <begin position="527"/>
        <end position="543"/>
    </location>
</feature>
<feature type="compositionally biased region" description="Low complexity" evidence="13">
    <location>
        <begin position="1349"/>
        <end position="1364"/>
    </location>
</feature>
<feature type="region of interest" description="Disordered" evidence="13">
    <location>
        <begin position="373"/>
        <end position="433"/>
    </location>
</feature>
<feature type="compositionally biased region" description="Low complexity" evidence="13">
    <location>
        <begin position="1216"/>
        <end position="1230"/>
    </location>
</feature>
<keyword evidence="4" id="KW-0813">Transport</keyword>
<keyword evidence="8" id="KW-0788">Thiol protease</keyword>
<feature type="compositionally biased region" description="Polar residues" evidence="13">
    <location>
        <begin position="322"/>
        <end position="335"/>
    </location>
</feature>
<evidence type="ECO:0000256" key="8">
    <source>
        <dbReference type="ARBA" id="ARBA00022807"/>
    </source>
</evidence>
<dbReference type="GO" id="GO:0034727">
    <property type="term" value="P:piecemeal microautophagy of the nucleus"/>
    <property type="evidence" value="ECO:0007669"/>
    <property type="project" value="TreeGrafter"/>
</dbReference>
<feature type="domain" description="Peptidase C54 catalytic" evidence="14">
    <location>
        <begin position="643"/>
        <end position="1126"/>
    </location>
</feature>
<feature type="region of interest" description="Disordered" evidence="13">
    <location>
        <begin position="757"/>
        <end position="802"/>
    </location>
</feature>
<feature type="region of interest" description="Disordered" evidence="13">
    <location>
        <begin position="1141"/>
        <end position="1162"/>
    </location>
</feature>
<feature type="compositionally biased region" description="Basic and acidic residues" evidence="13">
    <location>
        <begin position="605"/>
        <end position="618"/>
    </location>
</feature>
<sequence>MEMSESKADAGLAHDAQSESAAPSDDNSIKYSPAKRPPPISMESPAVSPLLHRQSSKDASGAFAEEPSKLVVPSTSTPTRSGSRPRSATWRKIMPGIGTLGRSQSVAEHHGDPESSLRGPHPPSSLRGVGNRQIRTSVQSAFELGSSSSPAGKSAIEEGSADSRDRKDALGTRKTSMSVSQETLSESVSQADGKAVPRTGSTAQNFVRRVGSRSFFFKGSSGGNQAAAASTDSLATSADSSTSVSKRASDMLSRTTSMPSWARRRSKTSLTSASGPRSPSLRSPDGRTSIDTQASASVSSLLDFGRAVGERGVDNSVADTEANPNQVCASSSGTSALARPSLADDGLQAAQGEAFPRRLSGWLLNMLGTEEQVAERDQATQPLASTSASSTALKRPASDHSERSVSPSLQRANSRSSVNGTATRKQSILSNLSNTARQRVGNLDRAMRSLREAENDASTRDIWLLGVLHSSVAGQDTITPGEKLESQSPHNPHRPTSPARRPTIEVHTASPRQARAERASSPAASNTEHRTEAEAAAHEEKRGPGAPSSVSKESLLLTASPDSADRAPLTPSPVERRLAGGDETLIIRNPPTPHASPQPSSAPRETTKRRDSADEKPGLHRKISVGTALNGSARTTPPPDLAAFHDDLSSRVWCTYRANFSAIARDGSISAQAADAARELAATQAAEALSTAQAEEETALELKATSMTASVSVPLRSQHPTHLQTTSLVTGVATVSAAEASRTSRGWLGRRPAVSSAGYPSELASTSPPGASHGLGAALGLPRASSASPNSGQPFQVGSAPGLGERMGIPSLWGRTTAALSGALGVRSDLTRDSGWGCMLRTGQSLLANALINVHLGRDWRRRTRPSSAALAKSLAGMEAKEAWRVSRAEYATYVRLLSWFFDDPSPACPFSVHRMAREGKRLGKEPGEWFGPSTAAGAIKKLVDEFPEAGLGVCLAADGVVYLNRVHIAAALPAPREPSGDEWQRPVLILVGIRLGLEGVNSMYHDSIKDLFTFPQSVGIAGGRPSSSFYFVGFQGSRLFYLDPHNQRPAVPFRHAPPSYPPSADGGEGTQEAADEWWVNAYSEQELGSYHYSAPPKKMAMESLDPSMLLGFLCSDQSSLDDLVSRVRALSKPIFSVQDAPPRWMMDDSDVPRNGAATASNDLSYDDDLALESFSEGSIDADDDARDGDSADETFSGSQYRDQASTSARPRSRNSLAHSRSRSGSASSSIKQRTSMARTSASQLVGDHAPTSWRGDPLSHRSSRSSLDSSSAGDRAGSSAEVSIAFPSSDDASSISPSVEAIQTSSRAANPRSHRSRVDTGATAAASPITRHNNMRHQPSSRSSPAPDVSASFSSVDTATSSSAQVALSHVSTRPRSRRGDAVKRRSSQDEFTTSEEDDANSTWEEVPSVKGNASAAINGSARGSGMQNRQEGQEKTPRFDDSDDDF</sequence>
<protein>
    <recommendedName>
        <fullName evidence="12">Autophagy-related protein 4</fullName>
    </recommendedName>
</protein>
<dbReference type="PANTHER" id="PTHR22624">
    <property type="entry name" value="CYSTEINE PROTEASE ATG4"/>
    <property type="match status" value="1"/>
</dbReference>
<feature type="compositionally biased region" description="Low complexity" evidence="13">
    <location>
        <begin position="767"/>
        <end position="782"/>
    </location>
</feature>
<dbReference type="InterPro" id="IPR046792">
    <property type="entry name" value="Peptidase_C54_cat"/>
</dbReference>
<keyword evidence="7" id="KW-0378">Hydrolase</keyword>